<accession>A0A6G0VKF9</accession>
<comment type="caution">
    <text evidence="1">The sequence shown here is derived from an EMBL/GenBank/DDBJ whole genome shotgun (WGS) entry which is preliminary data.</text>
</comment>
<evidence type="ECO:0000313" key="1">
    <source>
        <dbReference type="EMBL" id="KAF0689181.1"/>
    </source>
</evidence>
<gene>
    <name evidence="1" type="ORF">FWK35_00037435</name>
</gene>
<dbReference type="OrthoDB" id="6627488at2759"/>
<proteinExistence type="predicted"/>
<dbReference type="PANTHER" id="PTHR33053:SF24">
    <property type="entry name" value="TRANSPOSASE DOMAIN-CONTAINING PROTEIN"/>
    <property type="match status" value="1"/>
</dbReference>
<feature type="non-terminal residue" evidence="1">
    <location>
        <position position="428"/>
    </location>
</feature>
<evidence type="ECO:0008006" key="3">
    <source>
        <dbReference type="Google" id="ProtNLM"/>
    </source>
</evidence>
<name>A0A6G0VKF9_APHCR</name>
<dbReference type="AlphaFoldDB" id="A0A6G0VKF9"/>
<keyword evidence="2" id="KW-1185">Reference proteome</keyword>
<feature type="non-terminal residue" evidence="1">
    <location>
        <position position="1"/>
    </location>
</feature>
<evidence type="ECO:0000313" key="2">
    <source>
        <dbReference type="Proteomes" id="UP000478052"/>
    </source>
</evidence>
<reference evidence="1 2" key="1">
    <citation type="submission" date="2019-08" db="EMBL/GenBank/DDBJ databases">
        <title>Whole genome of Aphis craccivora.</title>
        <authorList>
            <person name="Voronova N.V."/>
            <person name="Shulinski R.S."/>
            <person name="Bandarenka Y.V."/>
            <person name="Zhorov D.G."/>
            <person name="Warner D."/>
        </authorList>
    </citation>
    <scope>NUCLEOTIDE SEQUENCE [LARGE SCALE GENOMIC DNA]</scope>
    <source>
        <strain evidence="1">180601</strain>
        <tissue evidence="1">Whole Body</tissue>
    </source>
</reference>
<sequence length="428" mass="49246">IDTQDEDIEVVIAKWANRNNVCHSVLDDLLFSLSKFHYFKNLPKDSRTLLHTPVKTVLKNIKGGVYYHFGISNQIKYLMKLKQDLPPKLLLVIGIDGLPITKNPASQLWPILGYFTNLGIEKPRVFIIGAHYGQSKPDDSNEYLKDFVNELCILNDVGITIEGKKINVVLKAIICDSPAKAFVLNIHHHTAKNSCLRCHTIGKYENNRVYFPDFSASMRNHTEFISYSDNDFHCGKTILTKIPNFDIINNIPFNYMHCVCIGVMKKILTFWIGGVKKHTLALPKNLILILDKKINTLGQYIPHEFQRAPNENSRKHPLHDASRLKASELRQILLYTGMVIFPDILSKEIYENFIELCVAMRILSTANISEEYTEFAKSLQLVRRYTEDQILFKDENQKSNKNSLGPINYRCKLKNRPMTNDVFEPQFT</sequence>
<organism evidence="1 2">
    <name type="scientific">Aphis craccivora</name>
    <name type="common">Cowpea aphid</name>
    <dbReference type="NCBI Taxonomy" id="307492"/>
    <lineage>
        <taxon>Eukaryota</taxon>
        <taxon>Metazoa</taxon>
        <taxon>Ecdysozoa</taxon>
        <taxon>Arthropoda</taxon>
        <taxon>Hexapoda</taxon>
        <taxon>Insecta</taxon>
        <taxon>Pterygota</taxon>
        <taxon>Neoptera</taxon>
        <taxon>Paraneoptera</taxon>
        <taxon>Hemiptera</taxon>
        <taxon>Sternorrhyncha</taxon>
        <taxon>Aphidomorpha</taxon>
        <taxon>Aphidoidea</taxon>
        <taxon>Aphididae</taxon>
        <taxon>Aphidini</taxon>
        <taxon>Aphis</taxon>
        <taxon>Aphis</taxon>
    </lineage>
</organism>
<dbReference type="PANTHER" id="PTHR33053">
    <property type="entry name" value="PROTEIN, PUTATIVE-RELATED"/>
    <property type="match status" value="1"/>
</dbReference>
<protein>
    <recommendedName>
        <fullName evidence="3">DUF4806 domain-containing protein</fullName>
    </recommendedName>
</protein>
<dbReference type="Proteomes" id="UP000478052">
    <property type="component" value="Unassembled WGS sequence"/>
</dbReference>
<dbReference type="EMBL" id="VUJU01016384">
    <property type="protein sequence ID" value="KAF0689181.1"/>
    <property type="molecule type" value="Genomic_DNA"/>
</dbReference>